<evidence type="ECO:0000259" key="10">
    <source>
        <dbReference type="SMART" id="SM01032"/>
    </source>
</evidence>
<evidence type="ECO:0000313" key="12">
    <source>
        <dbReference type="Proteomes" id="UP000729913"/>
    </source>
</evidence>
<dbReference type="Proteomes" id="UP000729913">
    <property type="component" value="Unassembled WGS sequence"/>
</dbReference>
<dbReference type="Pfam" id="PF10404">
    <property type="entry name" value="BHD_2"/>
    <property type="match status" value="1"/>
</dbReference>
<feature type="compositionally biased region" description="Low complexity" evidence="7">
    <location>
        <begin position="26"/>
        <end position="36"/>
    </location>
</feature>
<dbReference type="GO" id="GO:0003697">
    <property type="term" value="F:single-stranded DNA binding"/>
    <property type="evidence" value="ECO:0007669"/>
    <property type="project" value="TreeGrafter"/>
</dbReference>
<evidence type="ECO:0000256" key="4">
    <source>
        <dbReference type="ARBA" id="ARBA00023125"/>
    </source>
</evidence>
<dbReference type="Pfam" id="PF03835">
    <property type="entry name" value="Rad4"/>
    <property type="match status" value="1"/>
</dbReference>
<feature type="compositionally biased region" description="Basic and acidic residues" evidence="7">
    <location>
        <begin position="908"/>
        <end position="926"/>
    </location>
</feature>
<feature type="domain" description="Rad4 beta-hairpin" evidence="8">
    <location>
        <begin position="688"/>
        <end position="741"/>
    </location>
</feature>
<feature type="compositionally biased region" description="Low complexity" evidence="7">
    <location>
        <begin position="136"/>
        <end position="145"/>
    </location>
</feature>
<keyword evidence="5" id="KW-0234">DNA repair</keyword>
<comment type="similarity">
    <text evidence="2">Belongs to the XPC family.</text>
</comment>
<keyword evidence="3" id="KW-0227">DNA damage</keyword>
<comment type="caution">
    <text evidence="11">The sequence shown here is derived from an EMBL/GenBank/DDBJ whole genome shotgun (WGS) entry which is preliminary data.</text>
</comment>
<protein>
    <submittedName>
        <fullName evidence="11">Uncharacterized protein</fullName>
    </submittedName>
</protein>
<feature type="region of interest" description="Disordered" evidence="7">
    <location>
        <begin position="452"/>
        <end position="506"/>
    </location>
</feature>
<dbReference type="PANTHER" id="PTHR12135">
    <property type="entry name" value="DNA REPAIR PROTEIN XP-C / RAD4"/>
    <property type="match status" value="1"/>
</dbReference>
<dbReference type="GO" id="GO:0006289">
    <property type="term" value="P:nucleotide-excision repair"/>
    <property type="evidence" value="ECO:0007669"/>
    <property type="project" value="InterPro"/>
</dbReference>
<accession>A0A8J5QKA4</accession>
<feature type="region of interest" description="Disordered" evidence="7">
    <location>
        <begin position="906"/>
        <end position="943"/>
    </location>
</feature>
<organism evidence="11 12">
    <name type="scientific">Cotesia typhae</name>
    <dbReference type="NCBI Taxonomy" id="2053667"/>
    <lineage>
        <taxon>Eukaryota</taxon>
        <taxon>Metazoa</taxon>
        <taxon>Ecdysozoa</taxon>
        <taxon>Arthropoda</taxon>
        <taxon>Hexapoda</taxon>
        <taxon>Insecta</taxon>
        <taxon>Pterygota</taxon>
        <taxon>Neoptera</taxon>
        <taxon>Endopterygota</taxon>
        <taxon>Hymenoptera</taxon>
        <taxon>Apocrita</taxon>
        <taxon>Ichneumonoidea</taxon>
        <taxon>Braconidae</taxon>
        <taxon>Microgastrinae</taxon>
        <taxon>Cotesia</taxon>
    </lineage>
</organism>
<feature type="domain" description="Rad4 beta-hairpin" evidence="9">
    <location>
        <begin position="743"/>
        <end position="799"/>
    </location>
</feature>
<feature type="region of interest" description="Disordered" evidence="7">
    <location>
        <begin position="26"/>
        <end position="63"/>
    </location>
</feature>
<dbReference type="EMBL" id="JAAOIC020000064">
    <property type="protein sequence ID" value="KAG8035128.1"/>
    <property type="molecule type" value="Genomic_DNA"/>
</dbReference>
<dbReference type="GO" id="GO:0071942">
    <property type="term" value="C:XPC complex"/>
    <property type="evidence" value="ECO:0007669"/>
    <property type="project" value="TreeGrafter"/>
</dbReference>
<feature type="compositionally biased region" description="Basic and acidic residues" evidence="7">
    <location>
        <begin position="482"/>
        <end position="506"/>
    </location>
</feature>
<dbReference type="AlphaFoldDB" id="A0A8J5QKA4"/>
<dbReference type="GO" id="GO:0000111">
    <property type="term" value="C:nucleotide-excision repair factor 2 complex"/>
    <property type="evidence" value="ECO:0007669"/>
    <property type="project" value="TreeGrafter"/>
</dbReference>
<dbReference type="SMART" id="SM01032">
    <property type="entry name" value="BHD_3"/>
    <property type="match status" value="1"/>
</dbReference>
<keyword evidence="6" id="KW-0539">Nucleus</keyword>
<evidence type="ECO:0000256" key="3">
    <source>
        <dbReference type="ARBA" id="ARBA00022763"/>
    </source>
</evidence>
<dbReference type="InterPro" id="IPR018026">
    <property type="entry name" value="DNA_repair_Rad4-like"/>
</dbReference>
<reference evidence="11" key="1">
    <citation type="submission" date="2020-03" db="EMBL/GenBank/DDBJ databases">
        <authorList>
            <person name="Chebbi M.A."/>
            <person name="Drezen J.M."/>
        </authorList>
    </citation>
    <scope>NUCLEOTIDE SEQUENCE</scope>
    <source>
        <tissue evidence="11">Whole body</tissue>
    </source>
</reference>
<proteinExistence type="inferred from homology"/>
<feature type="domain" description="Rad4 beta-hairpin" evidence="10">
    <location>
        <begin position="806"/>
        <end position="862"/>
    </location>
</feature>
<dbReference type="NCBIfam" id="TIGR00605">
    <property type="entry name" value="rad4"/>
    <property type="match status" value="1"/>
</dbReference>
<feature type="region of interest" description="Disordered" evidence="7">
    <location>
        <begin position="114"/>
        <end position="145"/>
    </location>
</feature>
<evidence type="ECO:0000259" key="8">
    <source>
        <dbReference type="SMART" id="SM01030"/>
    </source>
</evidence>
<evidence type="ECO:0000256" key="6">
    <source>
        <dbReference type="ARBA" id="ARBA00023242"/>
    </source>
</evidence>
<dbReference type="InterPro" id="IPR018327">
    <property type="entry name" value="BHD_2"/>
</dbReference>
<keyword evidence="12" id="KW-1185">Reference proteome</keyword>
<dbReference type="GO" id="GO:0003684">
    <property type="term" value="F:damaged DNA binding"/>
    <property type="evidence" value="ECO:0007669"/>
    <property type="project" value="InterPro"/>
</dbReference>
<dbReference type="InterPro" id="IPR018328">
    <property type="entry name" value="Rad4_beta-hairpin_dom3"/>
</dbReference>
<comment type="subcellular location">
    <subcellularLocation>
        <location evidence="1">Nucleus</location>
    </subcellularLocation>
</comment>
<feature type="region of interest" description="Disordered" evidence="7">
    <location>
        <begin position="312"/>
        <end position="389"/>
    </location>
</feature>
<feature type="compositionally biased region" description="Basic residues" evidence="7">
    <location>
        <begin position="375"/>
        <end position="387"/>
    </location>
</feature>
<keyword evidence="4" id="KW-0238">DNA-binding</keyword>
<dbReference type="PANTHER" id="PTHR12135:SF0">
    <property type="entry name" value="DNA REPAIR PROTEIN COMPLEMENTING XP-C CELLS"/>
    <property type="match status" value="1"/>
</dbReference>
<evidence type="ECO:0000256" key="7">
    <source>
        <dbReference type="SAM" id="MobiDB-lite"/>
    </source>
</evidence>
<feature type="compositionally biased region" description="Basic and acidic residues" evidence="7">
    <location>
        <begin position="312"/>
        <end position="353"/>
    </location>
</feature>
<name>A0A8J5QKA4_9HYME</name>
<feature type="compositionally biased region" description="Basic residues" evidence="7">
    <location>
        <begin position="927"/>
        <end position="943"/>
    </location>
</feature>
<evidence type="ECO:0000256" key="2">
    <source>
        <dbReference type="ARBA" id="ARBA00009525"/>
    </source>
</evidence>
<dbReference type="GO" id="GO:0006298">
    <property type="term" value="P:mismatch repair"/>
    <property type="evidence" value="ECO:0007669"/>
    <property type="project" value="TreeGrafter"/>
</dbReference>
<gene>
    <name evidence="11" type="ORF">G9C98_001618</name>
</gene>
<evidence type="ECO:0000256" key="1">
    <source>
        <dbReference type="ARBA" id="ARBA00004123"/>
    </source>
</evidence>
<dbReference type="Pfam" id="PF10403">
    <property type="entry name" value="BHD_1"/>
    <property type="match status" value="1"/>
</dbReference>
<dbReference type="OrthoDB" id="300780at2759"/>
<dbReference type="GO" id="GO:0005737">
    <property type="term" value="C:cytoplasm"/>
    <property type="evidence" value="ECO:0007669"/>
    <property type="project" value="TreeGrafter"/>
</dbReference>
<feature type="region of interest" description="Disordered" evidence="7">
    <location>
        <begin position="77"/>
        <end position="99"/>
    </location>
</feature>
<dbReference type="InterPro" id="IPR004583">
    <property type="entry name" value="DNA_repair_Rad4"/>
</dbReference>
<dbReference type="SMART" id="SM01030">
    <property type="entry name" value="BHD_1"/>
    <property type="match status" value="1"/>
</dbReference>
<sequence length="943" mass="108187">MSSSDESSDSTEYLVPSSKIDLTSSFFSTSASTSKSNPKVRARIESSSSSEDDDVPESSASNAELLLEVMKNLEKINNPIVEPSRASAPVPESSRPRELSSEIADLLLKHESGLGSFKLPEEEEEEETPKERFQEQEQFQEQLQRPDYQVPQEGVNITLPGTGMPSFKRKRNKVDLEAQLIKKMNSRIRTNQLLVHKVGLLCWIAHGVHLNKQVNDPEVMSTVLSLIPSVSYPKGRVDIKYVEQFTKWFRGLIKVEFNKEDVPVTKELFLQRLGEKKVKNYRELVLLFIAALRAIGCHCRLVLSLCPPPMKPKSDQLIKISKKEREGTNERGGAKDQERGGAKDKDLWKKAGEGEEEEEDIRNTMARKWSEKNKGRGRGRGRGRKRTVCSSVVGNSKVADKMAKEEAKKKAAELLREKFASNKERGVKKLKRYEVGGKKEEELVKEEVGGVKEGMGGVKDEKGRRLRSGGTEDKKEEEEVVKEEKGKRLRRGRSEDKVVKKRRSEELERGKVILSSVGKEEKIEEDKIETESDSEDSEKEFKVKKKLGVGRKILEGVEEERRLSEKRRKVLSSDEDEDIVDVRDSRYLWAEVYVEDEESWISISVPDNKVHCVAEIFKKAPSPVLYVVAWNSVGKLKDVTRRYCRHWLTVTRKQRIDQEWWTETLSPWIESNSVMSRAEDEALLTMELEQPLPERTADYKGHPLYALARHLLKYEALYPPDCQPLGYLKNGEAIYSRHCVHTLRSRETWLREARVVKPAQEAYKIVKSMPKMDKFTGQVVKDQPLELFGKWQTNQYDPPVAKNGIIPRNEYGNVDLFKQCMLPKGTVHIDLIGFNFGCRGAMPMTQGYVVCEEHEETLRDAWNQEQIEAEKRAKEKRDKRIWGNWKKLIRGVLIKEKIAYKYNMNDSQEGKDDSLDGDHDDHDKKNKVPAKKTKSNSIKKRKN</sequence>
<dbReference type="InterPro" id="IPR018325">
    <property type="entry name" value="Rad4/PNGase_transGLS-fold"/>
</dbReference>
<dbReference type="InterPro" id="IPR018326">
    <property type="entry name" value="Rad4_beta-hairpin_dom1"/>
</dbReference>
<reference evidence="11" key="2">
    <citation type="submission" date="2021-04" db="EMBL/GenBank/DDBJ databases">
        <title>Genome-wide patterns of bracovirus chromosomal integration into multiple host tissues during parasitism.</title>
        <authorList>
            <person name="Chebbi M.A.C."/>
        </authorList>
    </citation>
    <scope>NUCLEOTIDE SEQUENCE</scope>
    <source>
        <tissue evidence="11">Whole body</tissue>
    </source>
</reference>
<evidence type="ECO:0000256" key="5">
    <source>
        <dbReference type="ARBA" id="ARBA00023204"/>
    </source>
</evidence>
<dbReference type="SMART" id="SM01031">
    <property type="entry name" value="BHD_2"/>
    <property type="match status" value="1"/>
</dbReference>
<dbReference type="Pfam" id="PF10405">
    <property type="entry name" value="BHD_3"/>
    <property type="match status" value="1"/>
</dbReference>
<evidence type="ECO:0000259" key="9">
    <source>
        <dbReference type="SMART" id="SM01031"/>
    </source>
</evidence>
<evidence type="ECO:0000313" key="11">
    <source>
        <dbReference type="EMBL" id="KAG8035128.1"/>
    </source>
</evidence>